<reference evidence="3 4" key="1">
    <citation type="submission" date="2022-01" db="EMBL/GenBank/DDBJ databases">
        <title>Flavihumibacter sp. nov., isolated from sediment of a river.</title>
        <authorList>
            <person name="Liu H."/>
        </authorList>
    </citation>
    <scope>NUCLEOTIDE SEQUENCE [LARGE SCALE GENOMIC DNA]</scope>
    <source>
        <strain evidence="3 4">RY-1</strain>
    </source>
</reference>
<dbReference type="Pfam" id="PF19838">
    <property type="entry name" value="LptD_2"/>
    <property type="match status" value="1"/>
</dbReference>
<keyword evidence="1" id="KW-1133">Transmembrane helix</keyword>
<name>A0ABS9BJU9_9BACT</name>
<organism evidence="3 4">
    <name type="scientific">Flavihumibacter fluminis</name>
    <dbReference type="NCBI Taxonomy" id="2909236"/>
    <lineage>
        <taxon>Bacteria</taxon>
        <taxon>Pseudomonadati</taxon>
        <taxon>Bacteroidota</taxon>
        <taxon>Chitinophagia</taxon>
        <taxon>Chitinophagales</taxon>
        <taxon>Chitinophagaceae</taxon>
        <taxon>Flavihumibacter</taxon>
    </lineage>
</organism>
<keyword evidence="1" id="KW-0472">Membrane</keyword>
<evidence type="ECO:0000256" key="1">
    <source>
        <dbReference type="SAM" id="Phobius"/>
    </source>
</evidence>
<dbReference type="InterPro" id="IPR045659">
    <property type="entry name" value="LptD_2"/>
</dbReference>
<dbReference type="EMBL" id="JAKEVY010000002">
    <property type="protein sequence ID" value="MCF1715119.1"/>
    <property type="molecule type" value="Genomic_DNA"/>
</dbReference>
<dbReference type="PANTHER" id="PTHR30189:SF1">
    <property type="entry name" value="LPS-ASSEMBLY PROTEIN LPTD"/>
    <property type="match status" value="1"/>
</dbReference>
<proteinExistence type="predicted"/>
<comment type="caution">
    <text evidence="3">The sequence shown here is derived from an EMBL/GenBank/DDBJ whole genome shotgun (WGS) entry which is preliminary data.</text>
</comment>
<evidence type="ECO:0000313" key="4">
    <source>
        <dbReference type="Proteomes" id="UP001200145"/>
    </source>
</evidence>
<sequence length="915" mass="103099">MGIESLFLPPFNSMKDGGKFSLKYIFIGLFALLLVILTHASKANYPFSGKFNAPLTLQQRDTVPSKVDSLPLKKDSLGNPIRDTTGKLVQQIDTLNVKISSDSLDAPVQYSASDSMVLDVPTKKITLYNKASTKYKDLDLTAYSIELDQPTQIVVATYMVDSLGEKQGKPHFVQGESNMDADSIIYNFKTQKGITKSTFTQQGEMFVYGSRIKKVNINDFFALDGRFTTCNLDTPHFAFRTKKLKLVNKKLAVSGPIHPEFEGVPVPVYIPFGFFPLSQGRKSGILPPQFVANEQFGLGLEGVGYYKVLGEKFDVMLRGDIYSYGGWRAVLTPTYKRRYRYSGRLNLSMQNTRILSRDATKEFDVNRSFNVQWSHVADAKARPGTSFQASVNAGSTQYNRFVGANPSINFQNQMYSSIAYTKNWNNKFNLSLTAGHDQNNRTRQVNVRFPDGSFTVNNFYPFQKKEFVGTPKWYEKLGIGLNSQFRNQVSFYDSAFSFTQLIDTMQWGAQHNIPITLSLPSLGPIQIAPGISYSERWYAQQFDRTWNPATNKIDTSINRGFYTARDMSFSMSLNTALFGTYDKFGKNSSIRAIRHVIRPSVSASYKPDLNGKDYYSTQVDTTGRQVRFSRYAGSLFGAFGEGEFGGLSFTLDNNLEMKVRSKKDTTSEDGIRKVRLIDGFGLTGSYNFLADSFQLSPISLYLRSTLFEKINITASASLDPYKTDRQGYRINELAWSGDGFSLGRITSGNIAVSTSFTSKQKEKKEIPPDEDLSGIGLPMTNEEQQALINNVRNNPAEYADFNIPWSVNLSYSLSFSRLLKRDYSGYETQINSSVNVSGDFNLTPKWKLGASTFYDFRGASIQQLTMFLSRELHCWQLGINITPVGLYRTFNITINPKSGLLRDLKINRSKFFYTQ</sequence>
<keyword evidence="1" id="KW-0812">Transmembrane</keyword>
<dbReference type="InterPro" id="IPR050218">
    <property type="entry name" value="LptD"/>
</dbReference>
<accession>A0ABS9BJU9</accession>
<dbReference type="Proteomes" id="UP001200145">
    <property type="component" value="Unassembled WGS sequence"/>
</dbReference>
<feature type="transmembrane region" description="Helical" evidence="1">
    <location>
        <begin position="21"/>
        <end position="40"/>
    </location>
</feature>
<protein>
    <submittedName>
        <fullName evidence="3">LPS-assembly protein LptD</fullName>
    </submittedName>
</protein>
<keyword evidence="4" id="KW-1185">Reference proteome</keyword>
<gene>
    <name evidence="3" type="ORF">L0U88_10830</name>
</gene>
<feature type="domain" description="LPS-assembly protein LptD central" evidence="2">
    <location>
        <begin position="253"/>
        <end position="721"/>
    </location>
</feature>
<dbReference type="PANTHER" id="PTHR30189">
    <property type="entry name" value="LPS-ASSEMBLY PROTEIN"/>
    <property type="match status" value="1"/>
</dbReference>
<evidence type="ECO:0000259" key="2">
    <source>
        <dbReference type="Pfam" id="PF19838"/>
    </source>
</evidence>
<evidence type="ECO:0000313" key="3">
    <source>
        <dbReference type="EMBL" id="MCF1715119.1"/>
    </source>
</evidence>